<dbReference type="RefSeq" id="WP_143943951.1">
    <property type="nucleotide sequence ID" value="NZ_VKLS01000312.1"/>
</dbReference>
<gene>
    <name evidence="2" type="ORF">FNZ23_21075</name>
</gene>
<evidence type="ECO:0000313" key="3">
    <source>
        <dbReference type="Proteomes" id="UP000320888"/>
    </source>
</evidence>
<dbReference type="Proteomes" id="UP000320888">
    <property type="component" value="Unassembled WGS sequence"/>
</dbReference>
<feature type="signal peptide" evidence="1">
    <location>
        <begin position="1"/>
        <end position="42"/>
    </location>
</feature>
<keyword evidence="3" id="KW-1185">Reference proteome</keyword>
<comment type="caution">
    <text evidence="2">The sequence shown here is derived from an EMBL/GenBank/DDBJ whole genome shotgun (WGS) entry which is preliminary data.</text>
</comment>
<proteinExistence type="predicted"/>
<reference evidence="2 3" key="1">
    <citation type="submission" date="2019-07" db="EMBL/GenBank/DDBJ databases">
        <title>Draft genome for Streptomyces benahoarensis MZ03-48.</title>
        <authorList>
            <person name="Gonzalez-Pimentel J.L."/>
        </authorList>
    </citation>
    <scope>NUCLEOTIDE SEQUENCE [LARGE SCALE GENOMIC DNA]</scope>
    <source>
        <strain evidence="2 3">MZ03-48</strain>
    </source>
</reference>
<evidence type="ECO:0000313" key="2">
    <source>
        <dbReference type="EMBL" id="TSB35423.1"/>
    </source>
</evidence>
<keyword evidence="1" id="KW-0732">Signal</keyword>
<accession>A0A553Z2C9</accession>
<evidence type="ECO:0008006" key="4">
    <source>
        <dbReference type="Google" id="ProtNLM"/>
    </source>
</evidence>
<organism evidence="2 3">
    <name type="scientific">Streptomyces benahoarensis</name>
    <dbReference type="NCBI Taxonomy" id="2595054"/>
    <lineage>
        <taxon>Bacteria</taxon>
        <taxon>Bacillati</taxon>
        <taxon>Actinomycetota</taxon>
        <taxon>Actinomycetes</taxon>
        <taxon>Kitasatosporales</taxon>
        <taxon>Streptomycetaceae</taxon>
        <taxon>Streptomyces</taxon>
    </lineage>
</organism>
<protein>
    <recommendedName>
        <fullName evidence="4">Peptidase inhibitor family I36</fullName>
    </recommendedName>
</protein>
<feature type="chain" id="PRO_5022177746" description="Peptidase inhibitor family I36" evidence="1">
    <location>
        <begin position="43"/>
        <end position="123"/>
    </location>
</feature>
<dbReference type="AlphaFoldDB" id="A0A553Z2C9"/>
<dbReference type="Pfam" id="PF03995">
    <property type="entry name" value="Inhibitor_I36"/>
    <property type="match status" value="1"/>
</dbReference>
<dbReference type="EMBL" id="VKLS01000312">
    <property type="protein sequence ID" value="TSB35423.1"/>
    <property type="molecule type" value="Genomic_DNA"/>
</dbReference>
<dbReference type="OrthoDB" id="4325113at2"/>
<evidence type="ECO:0000256" key="1">
    <source>
        <dbReference type="SAM" id="SignalP"/>
    </source>
</evidence>
<sequence>MGGKGEFTTDGTRDTAKTRLSALACATLMTLLPLTAPTAAHAATKCPKNDICSWSQPNLKGKRYKQNTAGDHGCFPINGRPVSHQSRFRATFYSDMGCYGSTFKLKPGTYSAKTPWKVVSVSY</sequence>
<name>A0A553Z2C9_9ACTN</name>